<accession>A0ABQ4U3J3</accession>
<gene>
    <name evidence="1" type="ORF">MPOCJGCO_3890</name>
</gene>
<reference evidence="1" key="1">
    <citation type="journal article" date="2021" name="Front. Microbiol.">
        <title>Comprehensive Comparative Genomics and Phenotyping of Methylobacterium Species.</title>
        <authorList>
            <person name="Alessa O."/>
            <person name="Ogura Y."/>
            <person name="Fujitani Y."/>
            <person name="Takami H."/>
            <person name="Hayashi T."/>
            <person name="Sahin N."/>
            <person name="Tani A."/>
        </authorList>
    </citation>
    <scope>NUCLEOTIDE SEQUENCE</scope>
    <source>
        <strain evidence="1">DSM 23632</strain>
    </source>
</reference>
<keyword evidence="2" id="KW-1185">Reference proteome</keyword>
<sequence length="133" mass="15067">MRELDPAWITVRATRDDVHPGDQAEPNIFRAGVSTSDEDILQQAADPRWLPHISQSIIAWSITASEILAVVEHDCEAATTTLMVMPWLEMRVRPTDRADGEMQLPFNCHAGHDARSIFAILEQVRLRERSRIP</sequence>
<comment type="caution">
    <text evidence="1">The sequence shown here is derived from an EMBL/GenBank/DDBJ whole genome shotgun (WGS) entry which is preliminary data.</text>
</comment>
<protein>
    <submittedName>
        <fullName evidence="1">Uncharacterized protein</fullName>
    </submittedName>
</protein>
<evidence type="ECO:0000313" key="1">
    <source>
        <dbReference type="EMBL" id="GJE61764.1"/>
    </source>
</evidence>
<organism evidence="1 2">
    <name type="scientific">Methylobacterium trifolii</name>
    <dbReference type="NCBI Taxonomy" id="1003092"/>
    <lineage>
        <taxon>Bacteria</taxon>
        <taxon>Pseudomonadati</taxon>
        <taxon>Pseudomonadota</taxon>
        <taxon>Alphaproteobacteria</taxon>
        <taxon>Hyphomicrobiales</taxon>
        <taxon>Methylobacteriaceae</taxon>
        <taxon>Methylobacterium</taxon>
    </lineage>
</organism>
<dbReference type="Proteomes" id="UP001055057">
    <property type="component" value="Unassembled WGS sequence"/>
</dbReference>
<dbReference type="RefSeq" id="WP_238184325.1">
    <property type="nucleotide sequence ID" value="NZ_BPRB01000243.1"/>
</dbReference>
<name>A0ABQ4U3J3_9HYPH</name>
<evidence type="ECO:0000313" key="2">
    <source>
        <dbReference type="Proteomes" id="UP001055057"/>
    </source>
</evidence>
<proteinExistence type="predicted"/>
<reference evidence="1" key="2">
    <citation type="submission" date="2021-08" db="EMBL/GenBank/DDBJ databases">
        <authorList>
            <person name="Tani A."/>
            <person name="Ola A."/>
            <person name="Ogura Y."/>
            <person name="Katsura K."/>
            <person name="Hayashi T."/>
        </authorList>
    </citation>
    <scope>NUCLEOTIDE SEQUENCE</scope>
    <source>
        <strain evidence="1">DSM 23632</strain>
    </source>
</reference>
<dbReference type="EMBL" id="BPRB01000243">
    <property type="protein sequence ID" value="GJE61764.1"/>
    <property type="molecule type" value="Genomic_DNA"/>
</dbReference>